<reference evidence="6 7" key="1">
    <citation type="submission" date="2016-10" db="EMBL/GenBank/DDBJ databases">
        <title>Draft genome sequence of Coniochaeta ligniaria NRRL30616, a lignocellulolytic fungus for bioabatement of inhibitors in plant biomass hydrolysates.</title>
        <authorList>
            <consortium name="DOE Joint Genome Institute"/>
            <person name="Jimenez D.J."/>
            <person name="Hector R.E."/>
            <person name="Riley R."/>
            <person name="Sun H."/>
            <person name="Grigoriev I.V."/>
            <person name="Van Elsas J.D."/>
            <person name="Nichols N.N."/>
        </authorList>
    </citation>
    <scope>NUCLEOTIDE SEQUENCE [LARGE SCALE GENOMIC DNA]</scope>
    <source>
        <strain evidence="6 7">NRRL 30616</strain>
    </source>
</reference>
<comment type="subcellular location">
    <subcellularLocation>
        <location evidence="1">Membrane</location>
        <topology evidence="1">Multi-pass membrane protein</topology>
    </subcellularLocation>
</comment>
<organism evidence="6 7">
    <name type="scientific">Coniochaeta ligniaria NRRL 30616</name>
    <dbReference type="NCBI Taxonomy" id="1408157"/>
    <lineage>
        <taxon>Eukaryota</taxon>
        <taxon>Fungi</taxon>
        <taxon>Dikarya</taxon>
        <taxon>Ascomycota</taxon>
        <taxon>Pezizomycotina</taxon>
        <taxon>Sordariomycetes</taxon>
        <taxon>Sordariomycetidae</taxon>
        <taxon>Coniochaetales</taxon>
        <taxon>Coniochaetaceae</taxon>
        <taxon>Coniochaeta</taxon>
    </lineage>
</organism>
<feature type="transmembrane region" description="Helical" evidence="5">
    <location>
        <begin position="92"/>
        <end position="115"/>
    </location>
</feature>
<dbReference type="FunCoup" id="A0A1J7JVB6">
    <property type="interactions" value="35"/>
</dbReference>
<accession>A0A1J7JVB6</accession>
<dbReference type="InParanoid" id="A0A1J7JVB6"/>
<evidence type="ECO:0000256" key="4">
    <source>
        <dbReference type="ARBA" id="ARBA00023136"/>
    </source>
</evidence>
<feature type="transmembrane region" description="Helical" evidence="5">
    <location>
        <begin position="61"/>
        <end position="80"/>
    </location>
</feature>
<dbReference type="Proteomes" id="UP000182658">
    <property type="component" value="Unassembled WGS sequence"/>
</dbReference>
<feature type="transmembrane region" description="Helical" evidence="5">
    <location>
        <begin position="35"/>
        <end position="55"/>
    </location>
</feature>
<dbReference type="GO" id="GO:0000324">
    <property type="term" value="C:fungal-type vacuole"/>
    <property type="evidence" value="ECO:0007669"/>
    <property type="project" value="TreeGrafter"/>
</dbReference>
<dbReference type="STRING" id="1408157.A0A1J7JVB6"/>
<feature type="transmembrane region" description="Helical" evidence="5">
    <location>
        <begin position="169"/>
        <end position="191"/>
    </location>
</feature>
<gene>
    <name evidence="6" type="ORF">CONLIGDRAFT_204180</name>
</gene>
<proteinExistence type="predicted"/>
<dbReference type="EMBL" id="KV875094">
    <property type="protein sequence ID" value="OIW33984.1"/>
    <property type="molecule type" value="Genomic_DNA"/>
</dbReference>
<keyword evidence="2 5" id="KW-0812">Transmembrane</keyword>
<evidence type="ECO:0000256" key="3">
    <source>
        <dbReference type="ARBA" id="ARBA00022989"/>
    </source>
</evidence>
<feature type="transmembrane region" description="Helical" evidence="5">
    <location>
        <begin position="211"/>
        <end position="231"/>
    </location>
</feature>
<evidence type="ECO:0000313" key="7">
    <source>
        <dbReference type="Proteomes" id="UP000182658"/>
    </source>
</evidence>
<protein>
    <submittedName>
        <fullName evidence="6">RTA1 like protein</fullName>
    </submittedName>
</protein>
<evidence type="ECO:0000313" key="6">
    <source>
        <dbReference type="EMBL" id="OIW33984.1"/>
    </source>
</evidence>
<dbReference type="PANTHER" id="PTHR31465:SF9">
    <property type="entry name" value="SPHINGOID LONG-CHAIN BASE TRANSPORTER RSB1"/>
    <property type="match status" value="1"/>
</dbReference>
<evidence type="ECO:0000256" key="2">
    <source>
        <dbReference type="ARBA" id="ARBA00022692"/>
    </source>
</evidence>
<dbReference type="InterPro" id="IPR007568">
    <property type="entry name" value="RTA1"/>
</dbReference>
<sequence length="304" mass="33238">MSHQGPHCVGFGPNSNCTLEVCSVEHSVYRYRPSLAANVVFIAIFALLMAIQIVLGMRWKTWWFMWCIVTGCVSEIIGYAGRVMMYYNPFKFAPFMIQIVCVTSAPVYFCAAIYVTLALTVTNLSPETARFPPKYFFWVFITSDLTSLVLQAVGGALSTQSSGASQTAVNLALGGLGLQVFTLVIFSGLMVDFLVRFARTARAVTVLDRRMKIFIGALSAAILLILARCAYRVDELSEGYSGPLVANEGLFIGLEGVLIAVTTFLLCVGHPGFAFKDYSAKGSMSERDNVEFQVIQEGKQSGTI</sequence>
<dbReference type="PANTHER" id="PTHR31465">
    <property type="entry name" value="PROTEIN RTA1-RELATED"/>
    <property type="match status" value="1"/>
</dbReference>
<dbReference type="AlphaFoldDB" id="A0A1J7JVB6"/>
<evidence type="ECO:0000256" key="5">
    <source>
        <dbReference type="SAM" id="Phobius"/>
    </source>
</evidence>
<keyword evidence="3 5" id="KW-1133">Transmembrane helix</keyword>
<keyword evidence="4 5" id="KW-0472">Membrane</keyword>
<dbReference type="GO" id="GO:0005886">
    <property type="term" value="C:plasma membrane"/>
    <property type="evidence" value="ECO:0007669"/>
    <property type="project" value="TreeGrafter"/>
</dbReference>
<keyword evidence="7" id="KW-1185">Reference proteome</keyword>
<name>A0A1J7JVB6_9PEZI</name>
<dbReference type="OrthoDB" id="4521223at2759"/>
<evidence type="ECO:0000256" key="1">
    <source>
        <dbReference type="ARBA" id="ARBA00004141"/>
    </source>
</evidence>
<dbReference type="Pfam" id="PF04479">
    <property type="entry name" value="RTA1"/>
    <property type="match status" value="1"/>
</dbReference>
<feature type="transmembrane region" description="Helical" evidence="5">
    <location>
        <begin position="252"/>
        <end position="275"/>
    </location>
</feature>
<feature type="transmembrane region" description="Helical" evidence="5">
    <location>
        <begin position="135"/>
        <end position="157"/>
    </location>
</feature>